<proteinExistence type="predicted"/>
<name>A0ABR2F6L8_9ROSI</name>
<reference evidence="1 2" key="1">
    <citation type="journal article" date="2024" name="G3 (Bethesda)">
        <title>Genome assembly of Hibiscus sabdariffa L. provides insights into metabolisms of medicinal natural products.</title>
        <authorList>
            <person name="Kim T."/>
        </authorList>
    </citation>
    <scope>NUCLEOTIDE SEQUENCE [LARGE SCALE GENOMIC DNA]</scope>
    <source>
        <strain evidence="1">TK-2024</strain>
        <tissue evidence="1">Old leaves</tissue>
    </source>
</reference>
<dbReference type="Proteomes" id="UP001472677">
    <property type="component" value="Unassembled WGS sequence"/>
</dbReference>
<keyword evidence="2" id="KW-1185">Reference proteome</keyword>
<sequence length="303" mass="32341">MFSYHLQVTDSHPIINIHDTHASLVSGLPVGRPPVVDPLEATMMEADSDLIMPVTVGKRTAGDPDLAKNNQLVQSLSFKDTLLGKSMSAASKGVEELDVEVGADDVRIAMDGLVPEIHFSDKEVCSYAQSSQATVDAHVDYVADDVVAVESHQAANALYGPWMLISRRRRRAIRNKRVPNENGARSDRDTQALGSRFAALQDQMPNTRGRQASGVGGILDISSKKLVDTQPITSVSGPGECSIGASQGLVTTTEVSVIGHVGNALNMQPNHHGLSISKSSSKKGARIQGLADARKSMLSILEE</sequence>
<evidence type="ECO:0000313" key="1">
    <source>
        <dbReference type="EMBL" id="KAK8572668.1"/>
    </source>
</evidence>
<dbReference type="EMBL" id="JBBPBM010000008">
    <property type="protein sequence ID" value="KAK8572668.1"/>
    <property type="molecule type" value="Genomic_DNA"/>
</dbReference>
<evidence type="ECO:0000313" key="2">
    <source>
        <dbReference type="Proteomes" id="UP001472677"/>
    </source>
</evidence>
<gene>
    <name evidence="1" type="ORF">V6N12_028715</name>
</gene>
<protein>
    <submittedName>
        <fullName evidence="1">Uncharacterized protein</fullName>
    </submittedName>
</protein>
<organism evidence="1 2">
    <name type="scientific">Hibiscus sabdariffa</name>
    <name type="common">roselle</name>
    <dbReference type="NCBI Taxonomy" id="183260"/>
    <lineage>
        <taxon>Eukaryota</taxon>
        <taxon>Viridiplantae</taxon>
        <taxon>Streptophyta</taxon>
        <taxon>Embryophyta</taxon>
        <taxon>Tracheophyta</taxon>
        <taxon>Spermatophyta</taxon>
        <taxon>Magnoliopsida</taxon>
        <taxon>eudicotyledons</taxon>
        <taxon>Gunneridae</taxon>
        <taxon>Pentapetalae</taxon>
        <taxon>rosids</taxon>
        <taxon>malvids</taxon>
        <taxon>Malvales</taxon>
        <taxon>Malvaceae</taxon>
        <taxon>Malvoideae</taxon>
        <taxon>Hibiscus</taxon>
    </lineage>
</organism>
<accession>A0ABR2F6L8</accession>
<comment type="caution">
    <text evidence="1">The sequence shown here is derived from an EMBL/GenBank/DDBJ whole genome shotgun (WGS) entry which is preliminary data.</text>
</comment>